<dbReference type="OrthoDB" id="273549at2759"/>
<gene>
    <name evidence="2" type="ORF">CUR178_04511</name>
</gene>
<feature type="region of interest" description="Disordered" evidence="1">
    <location>
        <begin position="177"/>
        <end position="206"/>
    </location>
</feature>
<evidence type="ECO:0000256" key="1">
    <source>
        <dbReference type="SAM" id="MobiDB-lite"/>
    </source>
</evidence>
<dbReference type="Proteomes" id="UP000674179">
    <property type="component" value="Chromosome 28"/>
</dbReference>
<dbReference type="AlphaFoldDB" id="A0A836HCA0"/>
<accession>A0A836HCA0</accession>
<sequence length="699" mass="74016">MGATYLYDARRRVFGHVRRGAAVGAAQACQPSVLFVRSELAGERQDEADDTAPSPIPFSSRSATGDSIVAPGTAAAGRANIVDVDALDTADADGAEDMADATVMPAYTQRVSRLSLRDAVVLSYRGPSDDYVTHCRTVTTPSGNQTPPPPPVDDLLSVATEDSRVFLRRSGLASKRRPADVPALDMWRGGDDSDDKAQGEEKRARLRQSRSDDNFFVWGDCAKSRSSATSTRLSSAIPTTVSFSRWKQEASVLLEHVRGTLHRVRPRCGTFSAAVRSPSPNQQRPLLSSSCCGHCQADFVALSTNSVSLVQSREYGADLGEVQHTIFACEMSANAICMDDWGQNSTVIGFSDGTLRVVDWRMPASSSSSRTDDADADEKQHVALCTHVPQPLWMRHGGRSSAATASVAGVLSCCAFEDGFRVICGLGDASGAVVVADLRRPDSGDRLGRRRTRAEREAAQHLFAEVGGQSPTGRAVTDIQRDPSCFGRVGLVDMTGAAVLTNLAVLESSAGSSTAIPAKRHRAKDRTDATLSLGSTAAARPRLPPPPSPWSVLERLGSLSLTASRSAVLGTILHTMRGGPQRAVGDGGSLQGEELRSHSAARPRPRCAFSDGGRYFAHIATASAVIATLRHAGRRSGALIGGPSFSDPPGMTAAHVRLMPSTVSGQAMLTPSPFVAISCVDGLMCFDTEDGDTLAMPLE</sequence>
<dbReference type="EMBL" id="JAFHKP010000028">
    <property type="protein sequence ID" value="KAG5475061.1"/>
    <property type="molecule type" value="Genomic_DNA"/>
</dbReference>
<feature type="region of interest" description="Disordered" evidence="1">
    <location>
        <begin position="579"/>
        <end position="604"/>
    </location>
</feature>
<name>A0A836HCA0_LEIEN</name>
<reference evidence="2 3" key="1">
    <citation type="submission" date="2021-02" db="EMBL/GenBank/DDBJ databases">
        <title>Leishmania (Mundinia) enrietti genome sequencing and assembly.</title>
        <authorList>
            <person name="Almutairi H."/>
            <person name="Gatherer D."/>
        </authorList>
    </citation>
    <scope>NUCLEOTIDE SEQUENCE [LARGE SCALE GENOMIC DNA]</scope>
    <source>
        <strain evidence="2">CUR178</strain>
    </source>
</reference>
<feature type="region of interest" description="Disordered" evidence="1">
    <location>
        <begin position="44"/>
        <end position="65"/>
    </location>
</feature>
<dbReference type="GeneID" id="94171729"/>
<organism evidence="2 3">
    <name type="scientific">Leishmania enriettii</name>
    <dbReference type="NCBI Taxonomy" id="5663"/>
    <lineage>
        <taxon>Eukaryota</taxon>
        <taxon>Discoba</taxon>
        <taxon>Euglenozoa</taxon>
        <taxon>Kinetoplastea</taxon>
        <taxon>Metakinetoplastina</taxon>
        <taxon>Trypanosomatida</taxon>
        <taxon>Trypanosomatidae</taxon>
        <taxon>Leishmaniinae</taxon>
        <taxon>Leishmania</taxon>
    </lineage>
</organism>
<feature type="compositionally biased region" description="Basic and acidic residues" evidence="1">
    <location>
        <begin position="188"/>
        <end position="206"/>
    </location>
</feature>
<feature type="region of interest" description="Disordered" evidence="1">
    <location>
        <begin position="516"/>
        <end position="548"/>
    </location>
</feature>
<keyword evidence="3" id="KW-1185">Reference proteome</keyword>
<evidence type="ECO:0000313" key="3">
    <source>
        <dbReference type="Proteomes" id="UP000674179"/>
    </source>
</evidence>
<dbReference type="RefSeq" id="XP_067691590.1">
    <property type="nucleotide sequence ID" value="XM_067836219.1"/>
</dbReference>
<protein>
    <submittedName>
        <fullName evidence="2">Uncharacterized protein</fullName>
    </submittedName>
</protein>
<comment type="caution">
    <text evidence="2">The sequence shown here is derived from an EMBL/GenBank/DDBJ whole genome shotgun (WGS) entry which is preliminary data.</text>
</comment>
<dbReference type="KEGG" id="lenr:94171729"/>
<evidence type="ECO:0000313" key="2">
    <source>
        <dbReference type="EMBL" id="KAG5475061.1"/>
    </source>
</evidence>
<proteinExistence type="predicted"/>